<dbReference type="Gene3D" id="3.40.50.300">
    <property type="entry name" value="P-loop containing nucleotide triphosphate hydrolases"/>
    <property type="match status" value="2"/>
</dbReference>
<dbReference type="GeneID" id="70576981"/>
<dbReference type="Proteomes" id="UP000528432">
    <property type="component" value="Unassembled WGS sequence"/>
</dbReference>
<dbReference type="InterPro" id="IPR003395">
    <property type="entry name" value="RecF/RecN/SMC_N"/>
</dbReference>
<dbReference type="FunFam" id="3.40.50.300:FF:000984">
    <property type="entry name" value="Chromosome partition protein Smc"/>
    <property type="match status" value="1"/>
</dbReference>
<keyword evidence="3 6" id="KW-0067">ATP-binding</keyword>
<dbReference type="PIRSF" id="PIRSF005719">
    <property type="entry name" value="SMC"/>
    <property type="match status" value="1"/>
</dbReference>
<gene>
    <name evidence="6 9" type="primary">smc</name>
    <name evidence="8" type="ORF">HMJ28_01265</name>
    <name evidence="9" type="ORF">NCTC13028_00442</name>
</gene>
<dbReference type="CDD" id="cd03278">
    <property type="entry name" value="ABC_SMC_barmotin"/>
    <property type="match status" value="2"/>
</dbReference>
<dbReference type="Pfam" id="PF02463">
    <property type="entry name" value="SMC_N"/>
    <property type="match status" value="1"/>
</dbReference>
<dbReference type="EMBL" id="JABFIF010000001">
    <property type="protein sequence ID" value="NOH15029.1"/>
    <property type="molecule type" value="Genomic_DNA"/>
</dbReference>
<comment type="subcellular location">
    <subcellularLocation>
        <location evidence="6">Cytoplasm</location>
    </subcellularLocation>
</comment>
<feature type="domain" description="SMC hinge" evidence="7">
    <location>
        <begin position="526"/>
        <end position="643"/>
    </location>
</feature>
<comment type="similarity">
    <text evidence="6">Belongs to the SMC family.</text>
</comment>
<dbReference type="InterPro" id="IPR027417">
    <property type="entry name" value="P-loop_NTPase"/>
</dbReference>
<dbReference type="InterPro" id="IPR024704">
    <property type="entry name" value="SMC"/>
</dbReference>
<comment type="subunit">
    <text evidence="6">Homodimer.</text>
</comment>
<dbReference type="GO" id="GO:0030261">
    <property type="term" value="P:chromosome condensation"/>
    <property type="evidence" value="ECO:0007669"/>
    <property type="project" value="InterPro"/>
</dbReference>
<dbReference type="Gene3D" id="3.30.70.1620">
    <property type="match status" value="1"/>
</dbReference>
<evidence type="ECO:0000256" key="5">
    <source>
        <dbReference type="ARBA" id="ARBA00023125"/>
    </source>
</evidence>
<organism evidence="9 10">
    <name type="scientific">Clostridium cochlearium</name>
    <dbReference type="NCBI Taxonomy" id="1494"/>
    <lineage>
        <taxon>Bacteria</taxon>
        <taxon>Bacillati</taxon>
        <taxon>Bacillota</taxon>
        <taxon>Clostridia</taxon>
        <taxon>Eubacteriales</taxon>
        <taxon>Clostridiaceae</taxon>
        <taxon>Clostridium</taxon>
    </lineage>
</organism>
<reference evidence="8 11" key="2">
    <citation type="submission" date="2020-05" db="EMBL/GenBank/DDBJ databases">
        <title>Draft genome sequence of Clostridium cochlearium strain AGROS13 isolated from a sheep dairy farm in New Zealand.</title>
        <authorList>
            <person name="Gupta T.B."/>
            <person name="Jauregui R."/>
            <person name="Risson A.N."/>
            <person name="Brightwell G."/>
            <person name="Maclean P."/>
        </authorList>
    </citation>
    <scope>NUCLEOTIDE SEQUENCE [LARGE SCALE GENOMIC DNA]</scope>
    <source>
        <strain evidence="8 11">AGROS13</strain>
    </source>
</reference>
<feature type="binding site" evidence="6">
    <location>
        <begin position="32"/>
        <end position="39"/>
    </location>
    <ligand>
        <name>ATP</name>
        <dbReference type="ChEBI" id="CHEBI:30616"/>
    </ligand>
</feature>
<feature type="coiled-coil region" evidence="6">
    <location>
        <begin position="353"/>
        <end position="471"/>
    </location>
</feature>
<dbReference type="Gene3D" id="1.20.1060.20">
    <property type="match status" value="1"/>
</dbReference>
<dbReference type="NCBIfam" id="TIGR02168">
    <property type="entry name" value="SMC_prok_B"/>
    <property type="match status" value="1"/>
</dbReference>
<keyword evidence="1 6" id="KW-0963">Cytoplasm</keyword>
<evidence type="ECO:0000259" key="7">
    <source>
        <dbReference type="SMART" id="SM00968"/>
    </source>
</evidence>
<feature type="coiled-coil region" evidence="6">
    <location>
        <begin position="234"/>
        <end position="324"/>
    </location>
</feature>
<evidence type="ECO:0000313" key="8">
    <source>
        <dbReference type="EMBL" id="NOH15029.1"/>
    </source>
</evidence>
<evidence type="ECO:0000313" key="11">
    <source>
        <dbReference type="Proteomes" id="UP000528432"/>
    </source>
</evidence>
<evidence type="ECO:0000256" key="3">
    <source>
        <dbReference type="ARBA" id="ARBA00022840"/>
    </source>
</evidence>
<dbReference type="PANTHER" id="PTHR43977">
    <property type="entry name" value="STRUCTURAL MAINTENANCE OF CHROMOSOMES PROTEIN 3"/>
    <property type="match status" value="1"/>
</dbReference>
<keyword evidence="4 6" id="KW-0175">Coiled coil</keyword>
<dbReference type="SUPFAM" id="SSF75553">
    <property type="entry name" value="Smc hinge domain"/>
    <property type="match status" value="1"/>
</dbReference>
<dbReference type="GO" id="GO:0007062">
    <property type="term" value="P:sister chromatid cohesion"/>
    <property type="evidence" value="ECO:0007669"/>
    <property type="project" value="InterPro"/>
</dbReference>
<dbReference type="SUPFAM" id="SSF52540">
    <property type="entry name" value="P-loop containing nucleoside triphosphate hydrolases"/>
    <property type="match status" value="2"/>
</dbReference>
<dbReference type="SMART" id="SM00968">
    <property type="entry name" value="SMC_hinge"/>
    <property type="match status" value="1"/>
</dbReference>
<dbReference type="AlphaFoldDB" id="A0A239ZXR6"/>
<evidence type="ECO:0000256" key="6">
    <source>
        <dbReference type="HAMAP-Rule" id="MF_01894"/>
    </source>
</evidence>
<reference evidence="9 10" key="1">
    <citation type="submission" date="2018-06" db="EMBL/GenBank/DDBJ databases">
        <authorList>
            <consortium name="Pathogen Informatics"/>
            <person name="Doyle S."/>
        </authorList>
    </citation>
    <scope>NUCLEOTIDE SEQUENCE [LARGE SCALE GENOMIC DNA]</scope>
    <source>
        <strain evidence="9 10">NCTC13028</strain>
    </source>
</reference>
<feature type="coiled-coil region" evidence="6">
    <location>
        <begin position="679"/>
        <end position="926"/>
    </location>
</feature>
<dbReference type="Proteomes" id="UP000250223">
    <property type="component" value="Unassembled WGS sequence"/>
</dbReference>
<dbReference type="GO" id="GO:0005737">
    <property type="term" value="C:cytoplasm"/>
    <property type="evidence" value="ECO:0007669"/>
    <property type="project" value="UniProtKB-SubCell"/>
</dbReference>
<dbReference type="Gene3D" id="1.10.287.1490">
    <property type="match status" value="1"/>
</dbReference>
<dbReference type="GO" id="GO:0006260">
    <property type="term" value="P:DNA replication"/>
    <property type="evidence" value="ECO:0007669"/>
    <property type="project" value="UniProtKB-UniRule"/>
</dbReference>
<dbReference type="GO" id="GO:0003677">
    <property type="term" value="F:DNA binding"/>
    <property type="evidence" value="ECO:0007669"/>
    <property type="project" value="UniProtKB-UniRule"/>
</dbReference>
<name>A0A239ZXR6_CLOCO</name>
<accession>A0A239ZXR6</accession>
<dbReference type="HAMAP" id="MF_01894">
    <property type="entry name" value="Smc_prok"/>
    <property type="match status" value="1"/>
</dbReference>
<dbReference type="InterPro" id="IPR036277">
    <property type="entry name" value="SMC_hinge_sf"/>
</dbReference>
<keyword evidence="5 6" id="KW-0238">DNA-binding</keyword>
<dbReference type="InterPro" id="IPR010935">
    <property type="entry name" value="SMC_hinge"/>
</dbReference>
<evidence type="ECO:0000256" key="4">
    <source>
        <dbReference type="ARBA" id="ARBA00023054"/>
    </source>
</evidence>
<keyword evidence="2 6" id="KW-0547">Nucleotide-binding</keyword>
<evidence type="ECO:0000313" key="9">
    <source>
        <dbReference type="EMBL" id="SQB33449.1"/>
    </source>
</evidence>
<evidence type="ECO:0000256" key="2">
    <source>
        <dbReference type="ARBA" id="ARBA00022741"/>
    </source>
</evidence>
<evidence type="ECO:0000256" key="1">
    <source>
        <dbReference type="ARBA" id="ARBA00022490"/>
    </source>
</evidence>
<dbReference type="EMBL" id="UAWC01000001">
    <property type="protein sequence ID" value="SQB33449.1"/>
    <property type="molecule type" value="Genomic_DNA"/>
</dbReference>
<dbReference type="InterPro" id="IPR011890">
    <property type="entry name" value="SMC_prok"/>
</dbReference>
<dbReference type="GO" id="GO:0016887">
    <property type="term" value="F:ATP hydrolysis activity"/>
    <property type="evidence" value="ECO:0007669"/>
    <property type="project" value="InterPro"/>
</dbReference>
<sequence length="1186" mass="137414">MFLKSLEIRGFKSFANKTEINFQKGITAIVGPNGSGKSNISDAIRWVLGEQSIKSLRGGKMEDVIFAGTQFRKPVGLAKVSLTLDNSKSELPLDYSDIMISRIIYRSGESEYLINNTKCRLKDIQELFMDTGIGKEGYSIIGQGKIDAILSGKPEERRGLLEEAAGIVKFKKRKEEAERKLEKTEENIIRIQDITSTYMERLEPLEKESKKAKEFLSLSNDLKEKEINIILYSIEELNNKVNQINEKIKEIQNEIESLELKKNNYKDNIKNLSLEIDKLEGRIEDNKKGYYNKKEEYSNLKNELHILKERINNLNDFIENISNEIKNNNLKLEEMCKLKKIAEDKFSNNKRILEELLLDFTKKEEHIKKLNEEFKNKDLELKKCKEDHIQYLSEISNLRNKMNLVDNNIKAIKDKLMNLKENYESYMNSIKINITTVEALKENVNARNIKKEKHENEIKENKKEIAKINSSLTRRNRELKDLNINFNKLMGNYQFLNNLEKEYEGYNKSVKNLMKAIQKGHIQNALNNSFVVGEVIDVKKEYEVCMEIALGGAISNIITKDENVAKELINYLKANKLGRATFLPLNIIKGNSIELSNDIKSTPGYIGIACDLINYREEFSQIIKHILGRTIICEDMDKALNIAKKLRYKYKIVTLAGEIINAGGALTGGSVYQGKNSNVIGRKREIKEIKNKIKEIENKIKLEMDLIQKDQNKLTVLEESCLNLKDEIYFEDIEITKLTEKLHSIENENIKLKEKIIILKKEKENLNKQLEEYKNEEENSKYELTVFEGKQNHNKNKINVLENQLADKEENLNKLKEQLTLKRIEKAQIEEIISNDLKEVERVNKELENLKNKSKEDDERLKTSKVKLQNYIKDLNLKKNLTEKLEKDLSLIEENFKEEEIQLLNLKEEKNKIQGEEENIIDIKGKKEEVFHKYDISKTKLQTQKESLYNKIMEYDINSYEDALKYKKPIDNLNEYRNCIKDIKLEINKLGTVNVGAIQEYEDTKEKYDFMTSQKEDLINAKAEIIELIDEMTSKMKIIFKENFQKLRKNFDETFKELFKGGNADLILSSDDELNGDIDITVQPPGKKLQNINLMSGGEKVLSAIALLFAILKMKPTPFCILDEIEAALDDANVARYAEFLKAFSNNIQFIIITHRKGSMEVSDALYGITMEEKGVSKVVSLDFKD</sequence>
<comment type="function">
    <text evidence="6">Required for chromosome condensation and partitioning.</text>
</comment>
<proteinExistence type="inferred from homology"/>
<dbReference type="GO" id="GO:0005694">
    <property type="term" value="C:chromosome"/>
    <property type="evidence" value="ECO:0007669"/>
    <property type="project" value="InterPro"/>
</dbReference>
<feature type="coiled-coil region" evidence="6">
    <location>
        <begin position="167"/>
        <end position="194"/>
    </location>
</feature>
<dbReference type="GO" id="GO:0005524">
    <property type="term" value="F:ATP binding"/>
    <property type="evidence" value="ECO:0007669"/>
    <property type="project" value="UniProtKB-UniRule"/>
</dbReference>
<comment type="domain">
    <text evidence="6">Contains large globular domains required for ATP hydrolysis at each terminus and a third globular domain forming a flexible hinge near the middle of the molecule. These domains are separated by coiled-coil structures.</text>
</comment>
<dbReference type="RefSeq" id="WP_095177666.1">
    <property type="nucleotide sequence ID" value="NZ_CP173238.1"/>
</dbReference>
<dbReference type="GO" id="GO:0007059">
    <property type="term" value="P:chromosome segregation"/>
    <property type="evidence" value="ECO:0007669"/>
    <property type="project" value="UniProtKB-UniRule"/>
</dbReference>
<dbReference type="Pfam" id="PF06470">
    <property type="entry name" value="SMC_hinge"/>
    <property type="match status" value="1"/>
</dbReference>
<protein>
    <recommendedName>
        <fullName evidence="6">Chromosome partition protein Smc</fullName>
    </recommendedName>
</protein>
<evidence type="ECO:0000313" key="10">
    <source>
        <dbReference type="Proteomes" id="UP000250223"/>
    </source>
</evidence>
<dbReference type="SUPFAM" id="SSF57997">
    <property type="entry name" value="Tropomyosin"/>
    <property type="match status" value="1"/>
</dbReference>
<feature type="coiled-coil region" evidence="6">
    <location>
        <begin position="1001"/>
        <end position="1031"/>
    </location>
</feature>